<protein>
    <submittedName>
        <fullName evidence="1">Uncharacterized protein</fullName>
    </submittedName>
</protein>
<accession>A0A6B0ULN8</accession>
<dbReference type="PROSITE" id="PS51257">
    <property type="entry name" value="PROKAR_LIPOPROTEIN"/>
    <property type="match status" value="1"/>
</dbReference>
<sequence length="117" mass="12631">MAWSSKGRMLLRLMTSQSMPTLASSCAASRQVPTALECDTRVTCCPARSTLALPMGRTKSLLLTSSGTSNEMPYMSSFSRKTTGSGSRMAALRSPLQSSELYGEITLRPGQWPYQAA</sequence>
<dbReference type="EMBL" id="GIFC01008636">
    <property type="protein sequence ID" value="MXU90719.1"/>
    <property type="molecule type" value="Transcribed_RNA"/>
</dbReference>
<organism evidence="1">
    <name type="scientific">Ixodes ricinus</name>
    <name type="common">Common tick</name>
    <name type="synonym">Acarus ricinus</name>
    <dbReference type="NCBI Taxonomy" id="34613"/>
    <lineage>
        <taxon>Eukaryota</taxon>
        <taxon>Metazoa</taxon>
        <taxon>Ecdysozoa</taxon>
        <taxon>Arthropoda</taxon>
        <taxon>Chelicerata</taxon>
        <taxon>Arachnida</taxon>
        <taxon>Acari</taxon>
        <taxon>Parasitiformes</taxon>
        <taxon>Ixodida</taxon>
        <taxon>Ixodoidea</taxon>
        <taxon>Ixodidae</taxon>
        <taxon>Ixodinae</taxon>
        <taxon>Ixodes</taxon>
    </lineage>
</organism>
<proteinExistence type="predicted"/>
<evidence type="ECO:0000313" key="1">
    <source>
        <dbReference type="EMBL" id="MXU90719.1"/>
    </source>
</evidence>
<name>A0A6B0ULN8_IXORI</name>
<dbReference type="AlphaFoldDB" id="A0A6B0ULN8"/>
<reference evidence="1" key="1">
    <citation type="submission" date="2019-12" db="EMBL/GenBank/DDBJ databases">
        <title>An insight into the sialome of adult female Ixodes ricinus ticks feeding for 6 days.</title>
        <authorList>
            <person name="Perner J."/>
            <person name="Ribeiro J.M.C."/>
        </authorList>
    </citation>
    <scope>NUCLEOTIDE SEQUENCE</scope>
    <source>
        <strain evidence="1">Semi-engorged</strain>
        <tissue evidence="1">Salivary glands</tissue>
    </source>
</reference>